<evidence type="ECO:0000256" key="12">
    <source>
        <dbReference type="PIRSR" id="PIRSR038928-2"/>
    </source>
</evidence>
<dbReference type="GO" id="GO:0005737">
    <property type="term" value="C:cytoplasm"/>
    <property type="evidence" value="ECO:0007669"/>
    <property type="project" value="TreeGrafter"/>
</dbReference>
<dbReference type="PROSITE" id="PS51402">
    <property type="entry name" value="CATALASE_3"/>
    <property type="match status" value="1"/>
</dbReference>
<keyword evidence="10 13" id="KW-0376">Hydrogen peroxide</keyword>
<proteinExistence type="inferred from homology"/>
<name>A0A6I1MMK2_9CLOT</name>
<dbReference type="PROSITE" id="PS00437">
    <property type="entry name" value="CATALASE_1"/>
    <property type="match status" value="1"/>
</dbReference>
<evidence type="ECO:0000256" key="1">
    <source>
        <dbReference type="ARBA" id="ARBA00001971"/>
    </source>
</evidence>
<dbReference type="PANTHER" id="PTHR11465">
    <property type="entry name" value="CATALASE"/>
    <property type="match status" value="1"/>
</dbReference>
<comment type="catalytic activity">
    <reaction evidence="13">
        <text>2 H2O2 = O2 + 2 H2O</text>
        <dbReference type="Rhea" id="RHEA:20309"/>
        <dbReference type="ChEBI" id="CHEBI:15377"/>
        <dbReference type="ChEBI" id="CHEBI:15379"/>
        <dbReference type="ChEBI" id="CHEBI:16240"/>
        <dbReference type="EC" id="1.11.1.6"/>
    </reaction>
</comment>
<keyword evidence="6 12" id="KW-0349">Heme</keyword>
<evidence type="ECO:0000313" key="15">
    <source>
        <dbReference type="EMBL" id="MPQ43472.1"/>
    </source>
</evidence>
<dbReference type="PROSITE" id="PS00438">
    <property type="entry name" value="CATALASE_2"/>
    <property type="match status" value="1"/>
</dbReference>
<evidence type="ECO:0000256" key="8">
    <source>
        <dbReference type="ARBA" id="ARBA00023002"/>
    </source>
</evidence>
<evidence type="ECO:0000256" key="9">
    <source>
        <dbReference type="ARBA" id="ARBA00023004"/>
    </source>
</evidence>
<dbReference type="InterPro" id="IPR010582">
    <property type="entry name" value="Catalase_immune_responsive"/>
</dbReference>
<evidence type="ECO:0000256" key="10">
    <source>
        <dbReference type="ARBA" id="ARBA00023324"/>
    </source>
</evidence>
<feature type="binding site" description="axial binding residue" evidence="12">
    <location>
        <position position="369"/>
    </location>
    <ligand>
        <name>heme</name>
        <dbReference type="ChEBI" id="CHEBI:30413"/>
    </ligand>
    <ligandPart>
        <name>Fe</name>
        <dbReference type="ChEBI" id="CHEBI:18248"/>
    </ligandPart>
</feature>
<dbReference type="SUPFAM" id="SSF56634">
    <property type="entry name" value="Heme-dependent catalase-like"/>
    <property type="match status" value="1"/>
</dbReference>
<evidence type="ECO:0000256" key="6">
    <source>
        <dbReference type="ARBA" id="ARBA00022617"/>
    </source>
</evidence>
<organism evidence="15 16">
    <name type="scientific">Clostridium tarantellae</name>
    <dbReference type="NCBI Taxonomy" id="39493"/>
    <lineage>
        <taxon>Bacteria</taxon>
        <taxon>Bacillati</taxon>
        <taxon>Bacillota</taxon>
        <taxon>Clostridia</taxon>
        <taxon>Eubacteriales</taxon>
        <taxon>Clostridiaceae</taxon>
        <taxon>Clostridium</taxon>
    </lineage>
</organism>
<evidence type="ECO:0000256" key="4">
    <source>
        <dbReference type="ARBA" id="ARBA00012314"/>
    </source>
</evidence>
<dbReference type="InterPro" id="IPR011614">
    <property type="entry name" value="Catalase_core"/>
</dbReference>
<comment type="caution">
    <text evidence="15">The sequence shown here is derived from an EMBL/GenBank/DDBJ whole genome shotgun (WGS) entry which is preliminary data.</text>
</comment>
<keyword evidence="5 13" id="KW-0575">Peroxidase</keyword>
<dbReference type="CDD" id="cd08154">
    <property type="entry name" value="catalase_clade_1"/>
    <property type="match status" value="1"/>
</dbReference>
<dbReference type="InterPro" id="IPR024708">
    <property type="entry name" value="Catalase_AS"/>
</dbReference>
<dbReference type="InterPro" id="IPR020835">
    <property type="entry name" value="Catalase_sf"/>
</dbReference>
<keyword evidence="9 12" id="KW-0408">Iron</keyword>
<dbReference type="GO" id="GO:0020037">
    <property type="term" value="F:heme binding"/>
    <property type="evidence" value="ECO:0007669"/>
    <property type="project" value="InterPro"/>
</dbReference>
<dbReference type="InterPro" id="IPR018028">
    <property type="entry name" value="Catalase"/>
</dbReference>
<evidence type="ECO:0000256" key="7">
    <source>
        <dbReference type="ARBA" id="ARBA00022723"/>
    </source>
</evidence>
<evidence type="ECO:0000256" key="11">
    <source>
        <dbReference type="PIRSR" id="PIRSR038928-1"/>
    </source>
</evidence>
<dbReference type="GO" id="GO:0004096">
    <property type="term" value="F:catalase activity"/>
    <property type="evidence" value="ECO:0007669"/>
    <property type="project" value="UniProtKB-EC"/>
</dbReference>
<evidence type="ECO:0000259" key="14">
    <source>
        <dbReference type="SMART" id="SM01060"/>
    </source>
</evidence>
<dbReference type="PANTHER" id="PTHR11465:SF23">
    <property type="entry name" value="CATALASE-2"/>
    <property type="match status" value="1"/>
</dbReference>
<dbReference type="Proteomes" id="UP000430345">
    <property type="component" value="Unassembled WGS sequence"/>
</dbReference>
<evidence type="ECO:0000256" key="3">
    <source>
        <dbReference type="ARBA" id="ARBA00005329"/>
    </source>
</evidence>
<dbReference type="GO" id="GO:0046872">
    <property type="term" value="F:metal ion binding"/>
    <property type="evidence" value="ECO:0007669"/>
    <property type="project" value="UniProtKB-KW"/>
</dbReference>
<dbReference type="PIRSF" id="PIRSF038928">
    <property type="entry name" value="Catalase_clade1-3"/>
    <property type="match status" value="1"/>
</dbReference>
<reference evidence="15 16" key="1">
    <citation type="submission" date="2019-10" db="EMBL/GenBank/DDBJ databases">
        <title>The Genome Sequence of Clostridium tarantellae Isolated from Fish Brain.</title>
        <authorList>
            <person name="Bano L."/>
            <person name="Kiel M."/>
            <person name="Sales G."/>
            <person name="Doxey A.C."/>
            <person name="Mansfield M.J."/>
            <person name="Schiavone M."/>
            <person name="Rossetto O."/>
            <person name="Pirazzini M."/>
            <person name="Dobrindt U."/>
            <person name="Montecucco C."/>
        </authorList>
    </citation>
    <scope>NUCLEOTIDE SEQUENCE [LARGE SCALE GENOMIC DNA]</scope>
    <source>
        <strain evidence="15 16">DSM 3997</strain>
    </source>
</reference>
<evidence type="ECO:0000256" key="2">
    <source>
        <dbReference type="ARBA" id="ARBA00002974"/>
    </source>
</evidence>
<comment type="cofactor">
    <cofactor evidence="1 12">
        <name>heme</name>
        <dbReference type="ChEBI" id="CHEBI:30413"/>
    </cofactor>
</comment>
<comment type="function">
    <text evidence="2">Decomposes hydrogen peroxide into water and oxygen; serves to protect cells from the toxic effects of hydrogen peroxide.</text>
</comment>
<gene>
    <name evidence="15" type="ORF">GBZ86_06845</name>
</gene>
<feature type="active site" evidence="11">
    <location>
        <position position="159"/>
    </location>
</feature>
<evidence type="ECO:0000256" key="5">
    <source>
        <dbReference type="ARBA" id="ARBA00022559"/>
    </source>
</evidence>
<dbReference type="InterPro" id="IPR002226">
    <property type="entry name" value="Catalase_haem_BS"/>
</dbReference>
<dbReference type="GO" id="GO:0042542">
    <property type="term" value="P:response to hydrogen peroxide"/>
    <property type="evidence" value="ECO:0007669"/>
    <property type="project" value="TreeGrafter"/>
</dbReference>
<feature type="domain" description="Catalase core" evidence="14">
    <location>
        <begin position="39"/>
        <end position="422"/>
    </location>
</feature>
<accession>A0A6I1MMK2</accession>
<dbReference type="SMART" id="SM01060">
    <property type="entry name" value="Catalase"/>
    <property type="match status" value="1"/>
</dbReference>
<dbReference type="RefSeq" id="WP_152889022.1">
    <property type="nucleotide sequence ID" value="NZ_WHJC01000070.1"/>
</dbReference>
<comment type="similarity">
    <text evidence="3 13">Belongs to the catalase family.</text>
</comment>
<keyword evidence="16" id="KW-1185">Reference proteome</keyword>
<dbReference type="Pfam" id="PF06628">
    <property type="entry name" value="Catalase-rel"/>
    <property type="match status" value="1"/>
</dbReference>
<dbReference type="Gene3D" id="2.40.180.10">
    <property type="entry name" value="Catalase core domain"/>
    <property type="match status" value="1"/>
</dbReference>
<evidence type="ECO:0000256" key="13">
    <source>
        <dbReference type="RuleBase" id="RU000498"/>
    </source>
</evidence>
<sequence>MIIKNEWYNNNNNKRHCYNKDYEEKNWCTNSADNFEKFTTDEGVPIQDDSNSLTVGENGPVLLEDVQLIEKLAHFDRERIPERVVHAKGAGAHGYFEVKNCMSKYTNAKVFHNKGKKIPVFTRFSTVIGSKGSADTARDPRGFAVKFYTEEGNYDIVGNHLPVFFIRDAMQFADMVHAFKPSPTSNVMDKNRFWDFITSHPESTHMITWVFSDLGTIKSFRTIEGFGVNTYVWVNSIGHRRLVKYHWKPFLGVKTIDRHEAEMLAGIDPDVATRDLYNALEKGDHVKFDLYVQIMEYEHINKLDFDPEDATKLWPEDKFPLMMVGTMTLDKNPCNFFLETEQVAFCPANIIPGVELSNDKLLQGRAFAYHDTQRHRLGANFTQLQINMPNVHVNNNEQDGQMRYFAKEGHINYNQNNMPTKEGLGCYKVKEGCKIRKGIIKTNDFKQAGERYRSLSKIEKEHLIDNIVSDMYEVDETIQRKAVENFLKADKDFGEKVKKGFGLR</sequence>
<dbReference type="InterPro" id="IPR024711">
    <property type="entry name" value="Catalase_clade1/3"/>
</dbReference>
<keyword evidence="7 12" id="KW-0479">Metal-binding</keyword>
<dbReference type="AlphaFoldDB" id="A0A6I1MMK2"/>
<dbReference type="EC" id="1.11.1.6" evidence="4 13"/>
<dbReference type="OrthoDB" id="9760293at2"/>
<dbReference type="PRINTS" id="PR00067">
    <property type="entry name" value="CATALASE"/>
</dbReference>
<dbReference type="EMBL" id="WHJC01000070">
    <property type="protein sequence ID" value="MPQ43472.1"/>
    <property type="molecule type" value="Genomic_DNA"/>
</dbReference>
<protein>
    <recommendedName>
        <fullName evidence="4 13">Catalase</fullName>
        <ecNumber evidence="4 13">1.11.1.6</ecNumber>
    </recommendedName>
</protein>
<evidence type="ECO:0000313" key="16">
    <source>
        <dbReference type="Proteomes" id="UP000430345"/>
    </source>
</evidence>
<dbReference type="Pfam" id="PF00199">
    <property type="entry name" value="Catalase"/>
    <property type="match status" value="1"/>
</dbReference>
<feature type="active site" evidence="11">
    <location>
        <position position="86"/>
    </location>
</feature>
<dbReference type="GO" id="GO:0042744">
    <property type="term" value="P:hydrogen peroxide catabolic process"/>
    <property type="evidence" value="ECO:0007669"/>
    <property type="project" value="UniProtKB-KW"/>
</dbReference>
<keyword evidence="8 13" id="KW-0560">Oxidoreductase</keyword>